<accession>A0A7R8ZXI2</accession>
<organism evidence="1">
    <name type="scientific">Cyprideis torosa</name>
    <dbReference type="NCBI Taxonomy" id="163714"/>
    <lineage>
        <taxon>Eukaryota</taxon>
        <taxon>Metazoa</taxon>
        <taxon>Ecdysozoa</taxon>
        <taxon>Arthropoda</taxon>
        <taxon>Crustacea</taxon>
        <taxon>Oligostraca</taxon>
        <taxon>Ostracoda</taxon>
        <taxon>Podocopa</taxon>
        <taxon>Podocopida</taxon>
        <taxon>Cytherocopina</taxon>
        <taxon>Cytheroidea</taxon>
        <taxon>Cytherideidae</taxon>
        <taxon>Cyprideis</taxon>
    </lineage>
</organism>
<reference evidence="1" key="1">
    <citation type="submission" date="2020-11" db="EMBL/GenBank/DDBJ databases">
        <authorList>
            <person name="Tran Van P."/>
        </authorList>
    </citation>
    <scope>NUCLEOTIDE SEQUENCE</scope>
</reference>
<proteinExistence type="predicted"/>
<dbReference type="AlphaFoldDB" id="A0A7R8ZXI2"/>
<sequence>MQIQFVLIMAFGTMMSCGSTVETISETLDVLEARINAVEDAKFVDAADKASLLALITGLRTIIKAVDNDFENVTLGEFRLFTEIVFNATVQMARIRFQLSRVRSANRNFLLLLARASYRVGINAFIRFTLPPFINSSLRAAQRFKTAGTTEATAANTILFDIVDKMGEIGTAAVTLITSETPDLQGTTTTVRATNAEIATKITELKTAINAIG</sequence>
<protein>
    <submittedName>
        <fullName evidence="1">Uncharacterized protein</fullName>
    </submittedName>
</protein>
<name>A0A7R8ZXI2_9CRUS</name>
<gene>
    <name evidence="1" type="ORF">CTOB1V02_LOCUS13442</name>
</gene>
<evidence type="ECO:0000313" key="1">
    <source>
        <dbReference type="EMBL" id="CAD7235627.1"/>
    </source>
</evidence>
<dbReference type="EMBL" id="OB673836">
    <property type="protein sequence ID" value="CAD7235627.1"/>
    <property type="molecule type" value="Genomic_DNA"/>
</dbReference>